<dbReference type="PROSITE" id="PS50800">
    <property type="entry name" value="SAP"/>
    <property type="match status" value="1"/>
</dbReference>
<dbReference type="RefSeq" id="XP_024349245.1">
    <property type="nucleotide sequence ID" value="XM_024496318.1"/>
</dbReference>
<dbReference type="InterPro" id="IPR014876">
    <property type="entry name" value="DEK_C"/>
</dbReference>
<dbReference type="SUPFAM" id="SSF109715">
    <property type="entry name" value="DEK C-terminal domain"/>
    <property type="match status" value="1"/>
</dbReference>
<accession>W6UX15</accession>
<dbReference type="CTD" id="36342784"/>
<dbReference type="Pfam" id="PF08766">
    <property type="entry name" value="DEK_C"/>
    <property type="match status" value="1"/>
</dbReference>
<dbReference type="SMART" id="SM00513">
    <property type="entry name" value="SAP"/>
    <property type="match status" value="1"/>
</dbReference>
<dbReference type="Gene3D" id="1.10.10.60">
    <property type="entry name" value="Homeodomain-like"/>
    <property type="match status" value="1"/>
</dbReference>
<dbReference type="Proteomes" id="UP000019149">
    <property type="component" value="Unassembled WGS sequence"/>
</dbReference>
<keyword evidence="3" id="KW-0964">Secreted</keyword>
<dbReference type="InterPro" id="IPR003034">
    <property type="entry name" value="SAP_dom"/>
</dbReference>
<organism evidence="8 9">
    <name type="scientific">Echinococcus granulosus</name>
    <name type="common">Hydatid tapeworm</name>
    <dbReference type="NCBI Taxonomy" id="6210"/>
    <lineage>
        <taxon>Eukaryota</taxon>
        <taxon>Metazoa</taxon>
        <taxon>Spiralia</taxon>
        <taxon>Lophotrochozoa</taxon>
        <taxon>Platyhelminthes</taxon>
        <taxon>Cestoda</taxon>
        <taxon>Eucestoda</taxon>
        <taxon>Cyclophyllidea</taxon>
        <taxon>Taeniidae</taxon>
        <taxon>Echinococcus</taxon>
        <taxon>Echinococcus granulosus group</taxon>
    </lineage>
</organism>
<dbReference type="GeneID" id="36342784"/>
<feature type="compositionally biased region" description="Basic and acidic residues" evidence="5">
    <location>
        <begin position="350"/>
        <end position="365"/>
    </location>
</feature>
<name>W6UX15_ECHGR</name>
<dbReference type="Pfam" id="PF12260">
    <property type="entry name" value="PIP49_C"/>
    <property type="match status" value="1"/>
</dbReference>
<comment type="similarity">
    <text evidence="2">Belongs to the DIPK family.</text>
</comment>
<evidence type="ECO:0000256" key="4">
    <source>
        <dbReference type="ARBA" id="ARBA00022729"/>
    </source>
</evidence>
<dbReference type="PROSITE" id="PS51998">
    <property type="entry name" value="DEK_C"/>
    <property type="match status" value="1"/>
</dbReference>
<dbReference type="OrthoDB" id="10035316at2759"/>
<dbReference type="PANTHER" id="PTHR32073">
    <property type="entry name" value="GH11358P"/>
    <property type="match status" value="1"/>
</dbReference>
<dbReference type="EMBL" id="APAU02000069">
    <property type="protein sequence ID" value="EUB58049.1"/>
    <property type="molecule type" value="Genomic_DNA"/>
</dbReference>
<feature type="region of interest" description="Disordered" evidence="5">
    <location>
        <begin position="216"/>
        <end position="365"/>
    </location>
</feature>
<feature type="compositionally biased region" description="Basic and acidic residues" evidence="5">
    <location>
        <begin position="19"/>
        <end position="35"/>
    </location>
</feature>
<dbReference type="GO" id="GO:0005576">
    <property type="term" value="C:extracellular region"/>
    <property type="evidence" value="ECO:0007669"/>
    <property type="project" value="UniProtKB-SubCell"/>
</dbReference>
<evidence type="ECO:0000256" key="5">
    <source>
        <dbReference type="SAM" id="MobiDB-lite"/>
    </source>
</evidence>
<evidence type="ECO:0000313" key="8">
    <source>
        <dbReference type="EMBL" id="EUB58049.1"/>
    </source>
</evidence>
<evidence type="ECO:0000313" key="9">
    <source>
        <dbReference type="Proteomes" id="UP000019149"/>
    </source>
</evidence>
<evidence type="ECO:0000256" key="3">
    <source>
        <dbReference type="ARBA" id="ARBA00022525"/>
    </source>
</evidence>
<evidence type="ECO:0000259" key="7">
    <source>
        <dbReference type="PROSITE" id="PS51998"/>
    </source>
</evidence>
<comment type="caution">
    <text evidence="8">The sequence shown here is derived from an EMBL/GenBank/DDBJ whole genome shotgun (WGS) entry which is preliminary data.</text>
</comment>
<feature type="compositionally biased region" description="Basic residues" evidence="5">
    <location>
        <begin position="312"/>
        <end position="337"/>
    </location>
</feature>
<feature type="compositionally biased region" description="Acidic residues" evidence="5">
    <location>
        <begin position="257"/>
        <end position="299"/>
    </location>
</feature>
<dbReference type="OMA" id="YWAVCMA"/>
<proteinExistence type="inferred from homology"/>
<feature type="compositionally biased region" description="Basic residues" evidence="5">
    <location>
        <begin position="216"/>
        <end position="228"/>
    </location>
</feature>
<reference evidence="8 9" key="1">
    <citation type="journal article" date="2013" name="Nat. Genet.">
        <title>The genome of the hydatid tapeworm Echinococcus granulosus.</title>
        <authorList>
            <person name="Zheng H."/>
            <person name="Zhang W."/>
            <person name="Zhang L."/>
            <person name="Zhang Z."/>
            <person name="Li J."/>
            <person name="Lu G."/>
            <person name="Zhu Y."/>
            <person name="Wang Y."/>
            <person name="Huang Y."/>
            <person name="Liu J."/>
            <person name="Kang H."/>
            <person name="Chen J."/>
            <person name="Wang L."/>
            <person name="Chen A."/>
            <person name="Yu S."/>
            <person name="Gao Z."/>
            <person name="Jin L."/>
            <person name="Gu W."/>
            <person name="Wang Z."/>
            <person name="Zhao L."/>
            <person name="Shi B."/>
            <person name="Wen H."/>
            <person name="Lin R."/>
            <person name="Jones M.K."/>
            <person name="Brejova B."/>
            <person name="Vinar T."/>
            <person name="Zhao G."/>
            <person name="McManus D.P."/>
            <person name="Chen Z."/>
            <person name="Zhou Y."/>
            <person name="Wang S."/>
        </authorList>
    </citation>
    <scope>NUCLEOTIDE SEQUENCE [LARGE SCALE GENOMIC DNA]</scope>
</reference>
<evidence type="ECO:0000259" key="6">
    <source>
        <dbReference type="PROSITE" id="PS50800"/>
    </source>
</evidence>
<keyword evidence="4" id="KW-0732">Signal</keyword>
<protein>
    <submittedName>
        <fullName evidence="8">Uncharacterized protein</fullName>
    </submittedName>
</protein>
<dbReference type="Pfam" id="PF02037">
    <property type="entry name" value="SAP"/>
    <property type="match status" value="1"/>
</dbReference>
<dbReference type="PANTHER" id="PTHR32073:SF7">
    <property type="entry name" value="GH11358P"/>
    <property type="match status" value="1"/>
</dbReference>
<dbReference type="InterPro" id="IPR022049">
    <property type="entry name" value="FAM69_kinase_dom"/>
</dbReference>
<dbReference type="STRING" id="6210.W6UX15"/>
<dbReference type="KEGG" id="egl:EGR_07069"/>
<sequence length="916" mass="101661">MEAEVTENSENVAPSTDHSLLKRTEELKDEKRGETEAVGENQQQQRAEIDGQTSAGGGGGDGETRQVRVRRQVQRFSETMSKRYADEQAAKEKAHDAVAAQLAKGSGTPLSEIPLIEASIRTCKPMDLKTLHYACFGCAGGVAEVRSNLRKFNGFSFDRESEEYGKRVQFLNKKPVKEVQNALRQLHLEVSGTRAQLVTRLLDFLLKPVADAVKYKGKLPPSKRKPGAGRKSLSKKEESNKKGTSKKSKKSIKEGETESDELGVLSDDDEQGEEEGAEPAAEPEGEDEDEYEEEEEEEESGKSDADYAPGKKVVKKRKSTVVARKSKSPRKAKRRKKQVIESDDDEVDDYDKSSTKEENEVADVEVKSANDEMKEAKQAKEIGNAEEGVADVEGDASPSNVVSHSATFPSDEELKSKVLDILKTADLNEVSMKVVRNSISEQYKDFDLSPKKQFINCVIEETSEAPQSTVVYHSIDPSEKRHRCCQAIVLSPWFYTSSAGLITALVVGIYLFSQSKLKPIDIDRLEVAKCPSCFGQSVCPAFFRGDVRLATFYGSRPIHASDFEKLGDRIDVDLGMLERKPAVLRCLQFPATSEAVDVEVCRRQRTEDLQEGSPQPRCVPHLSIWRWMPTTGPGTGDPIGVDLLRSTSTFTRCASSRLLQLIQSRYRERSANPNLPPQSRWLRFDELTLLFNIAINPHAVIAHTFPASEGWPFPIQLGACGRMTLEGGTAKSLSQFIFAPAKQRLQILRSLLQLPASLTSNSTLGCVESADFALYLGDYRWDVFGVDVFTYQVSVIQSRHLIAVDLREIAKSPSPFIVESNASYILQDGCHDYSFASNTPCLSEAHANQLCTSNPPSDHNYWAVCMATLLDERVLVRDMPNDLIFSLEQCIKDAQDGARRSHVEAALEIIDLELAN</sequence>
<gene>
    <name evidence="8" type="ORF">EGR_07069</name>
</gene>
<feature type="compositionally biased region" description="Polar residues" evidence="5">
    <location>
        <begin position="8"/>
        <end position="18"/>
    </location>
</feature>
<keyword evidence="9" id="KW-1185">Reference proteome</keyword>
<feature type="domain" description="SAP" evidence="6">
    <location>
        <begin position="171"/>
        <end position="205"/>
    </location>
</feature>
<evidence type="ECO:0000256" key="2">
    <source>
        <dbReference type="ARBA" id="ARBA00006338"/>
    </source>
</evidence>
<comment type="subcellular location">
    <subcellularLocation>
        <location evidence="1">Secreted</location>
    </subcellularLocation>
</comment>
<dbReference type="InterPro" id="IPR020519">
    <property type="entry name" value="DIPK2A/B"/>
</dbReference>
<feature type="domain" description="DEK-C" evidence="7">
    <location>
        <begin position="408"/>
        <end position="464"/>
    </location>
</feature>
<evidence type="ECO:0000256" key="1">
    <source>
        <dbReference type="ARBA" id="ARBA00004613"/>
    </source>
</evidence>
<dbReference type="AlphaFoldDB" id="W6UX15"/>
<feature type="region of interest" description="Disordered" evidence="5">
    <location>
        <begin position="1"/>
        <end position="68"/>
    </location>
</feature>